<accession>A0A2Z6MHS9</accession>
<sequence length="90" mass="10534">MGCFSKYSSLIASGSSFFFQWHVWLCDRERSICLKQDNVNLGNTMDELEAMIQEEAILSPPSSHVEFTFDTPANMRNFNCDCEQYNRMRY</sequence>
<name>A0A2Z6MHS9_TRISU</name>
<reference evidence="2" key="1">
    <citation type="journal article" date="2017" name="Front. Plant Sci.">
        <title>Climate Clever Clovers: New Paradigm to Reduce the Environmental Footprint of Ruminants by Breeding Low Methanogenic Forages Utilizing Haplotype Variation.</title>
        <authorList>
            <person name="Kaur P."/>
            <person name="Appels R."/>
            <person name="Bayer P.E."/>
            <person name="Keeble-Gagnere G."/>
            <person name="Wang J."/>
            <person name="Hirakawa H."/>
            <person name="Shirasawa K."/>
            <person name="Vercoe P."/>
            <person name="Stefanova K."/>
            <person name="Durmic Z."/>
            <person name="Nichols P."/>
            <person name="Revell C."/>
            <person name="Isobe S.N."/>
            <person name="Edwards D."/>
            <person name="Erskine W."/>
        </authorList>
    </citation>
    <scope>NUCLEOTIDE SEQUENCE [LARGE SCALE GENOMIC DNA]</scope>
    <source>
        <strain evidence="2">cv. Daliak</strain>
    </source>
</reference>
<evidence type="ECO:0000313" key="2">
    <source>
        <dbReference type="Proteomes" id="UP000242715"/>
    </source>
</evidence>
<keyword evidence="2" id="KW-1185">Reference proteome</keyword>
<protein>
    <submittedName>
        <fullName evidence="1">Uncharacterized protein</fullName>
    </submittedName>
</protein>
<dbReference type="AlphaFoldDB" id="A0A2Z6MHS9"/>
<dbReference type="EMBL" id="DF973486">
    <property type="protein sequence ID" value="GAU32206.1"/>
    <property type="molecule type" value="Genomic_DNA"/>
</dbReference>
<evidence type="ECO:0000313" key="1">
    <source>
        <dbReference type="EMBL" id="GAU32206.1"/>
    </source>
</evidence>
<gene>
    <name evidence="1" type="ORF">TSUD_277860</name>
</gene>
<dbReference type="Proteomes" id="UP000242715">
    <property type="component" value="Unassembled WGS sequence"/>
</dbReference>
<organism evidence="1 2">
    <name type="scientific">Trifolium subterraneum</name>
    <name type="common">Subterranean clover</name>
    <dbReference type="NCBI Taxonomy" id="3900"/>
    <lineage>
        <taxon>Eukaryota</taxon>
        <taxon>Viridiplantae</taxon>
        <taxon>Streptophyta</taxon>
        <taxon>Embryophyta</taxon>
        <taxon>Tracheophyta</taxon>
        <taxon>Spermatophyta</taxon>
        <taxon>Magnoliopsida</taxon>
        <taxon>eudicotyledons</taxon>
        <taxon>Gunneridae</taxon>
        <taxon>Pentapetalae</taxon>
        <taxon>rosids</taxon>
        <taxon>fabids</taxon>
        <taxon>Fabales</taxon>
        <taxon>Fabaceae</taxon>
        <taxon>Papilionoideae</taxon>
        <taxon>50 kb inversion clade</taxon>
        <taxon>NPAAA clade</taxon>
        <taxon>Hologalegina</taxon>
        <taxon>IRL clade</taxon>
        <taxon>Trifolieae</taxon>
        <taxon>Trifolium</taxon>
    </lineage>
</organism>
<proteinExistence type="predicted"/>